<evidence type="ECO:0000313" key="2">
    <source>
        <dbReference type="Proteomes" id="UP000504604"/>
    </source>
</evidence>
<dbReference type="RefSeq" id="XP_011101348.1">
    <property type="nucleotide sequence ID" value="XM_011103046.1"/>
</dbReference>
<keyword evidence="2" id="KW-1185">Reference proteome</keyword>
<dbReference type="InterPro" id="IPR000477">
    <property type="entry name" value="RT_dom"/>
</dbReference>
<organism evidence="2 3">
    <name type="scientific">Sesamum indicum</name>
    <name type="common">Oriental sesame</name>
    <name type="synonym">Sesamum orientale</name>
    <dbReference type="NCBI Taxonomy" id="4182"/>
    <lineage>
        <taxon>Eukaryota</taxon>
        <taxon>Viridiplantae</taxon>
        <taxon>Streptophyta</taxon>
        <taxon>Embryophyta</taxon>
        <taxon>Tracheophyta</taxon>
        <taxon>Spermatophyta</taxon>
        <taxon>Magnoliopsida</taxon>
        <taxon>eudicotyledons</taxon>
        <taxon>Gunneridae</taxon>
        <taxon>Pentapetalae</taxon>
        <taxon>asterids</taxon>
        <taxon>lamiids</taxon>
        <taxon>Lamiales</taxon>
        <taxon>Pedaliaceae</taxon>
        <taxon>Sesamum</taxon>
    </lineage>
</organism>
<reference evidence="3" key="1">
    <citation type="submission" date="2025-08" db="UniProtKB">
        <authorList>
            <consortium name="RefSeq"/>
        </authorList>
    </citation>
    <scope>IDENTIFICATION</scope>
</reference>
<dbReference type="PANTHER" id="PTHR33116:SF78">
    <property type="entry name" value="OS12G0587133 PROTEIN"/>
    <property type="match status" value="1"/>
</dbReference>
<proteinExistence type="predicted"/>
<sequence>MPEIEGTRMYVVTRKLHALKPIFRSMRQQKGDLSLNVEQAKEFLATAQELLAHDRHDETLLLVEHYCRIVLMKDVKLEQSMLRQRAKMQWLKEGDQCSRIFFRKVATRRATKQIYQIKGLDDNMINEPEDIVAEFVRYFEALLGSFRQERELNLQHLRSRATHVLTKEEGDMLVTQVTRDEVKDAFFDIEEDKAPRPDGFPAGFYKAAWPIVGWEVTYAILEFFHHGRLLKQINSTIISLIPKELFSGYNQQRKPPWCALNVDLRKAYDMMEWDFLFAVLRLYKFPEIFIGWIRECVTTTTFTIALNGGIHGFFAGARRLRQGDPMSPYLLVLVMEILGPTIQQKIEVQGGFLYHWQCEETRLFQLSFADDLQLLCRADESSIRVFKEGLDDYSALSGLHTNAAKSQVIFSKAAQPLKHTIVSTLDFQEGELPVTYLGLSLIASRLSISDCKPLLIKIDKRLQCWASIQLSFAARIQLIKSVLMSLQIYWAMAFILPKGVIKEIEKWFRQFLWKGASTYGYSKVFWNQVCRPVEERGQGIMDIVSLNRTLISRHIWRIVSKSSGSIWVKWICIMRLQGKSIWTVEANSRAWGWRKLLGLQHILLPHIHYKIGNGELIYILQDPWHPMGILMAIFPHGPYHTHTWADMLLREVIHNGV</sequence>
<dbReference type="OrthoDB" id="1938625at2759"/>
<protein>
    <submittedName>
        <fullName evidence="3">Uncharacterized protein LOC105179428</fullName>
    </submittedName>
</protein>
<evidence type="ECO:0000313" key="3">
    <source>
        <dbReference type="RefSeq" id="XP_011101348.1"/>
    </source>
</evidence>
<dbReference type="Proteomes" id="UP000504604">
    <property type="component" value="Unplaced"/>
</dbReference>
<accession>A0A6I9V151</accession>
<feature type="domain" description="Reverse transcriptase" evidence="1">
    <location>
        <begin position="175"/>
        <end position="441"/>
    </location>
</feature>
<dbReference type="InParanoid" id="A0A6I9V151"/>
<name>A0A6I9V151_SESIN</name>
<dbReference type="PANTHER" id="PTHR33116">
    <property type="entry name" value="REVERSE TRANSCRIPTASE ZINC-BINDING DOMAIN-CONTAINING PROTEIN-RELATED-RELATED"/>
    <property type="match status" value="1"/>
</dbReference>
<dbReference type="PROSITE" id="PS50878">
    <property type="entry name" value="RT_POL"/>
    <property type="match status" value="1"/>
</dbReference>
<dbReference type="GeneID" id="105179428"/>
<evidence type="ECO:0000259" key="1">
    <source>
        <dbReference type="PROSITE" id="PS50878"/>
    </source>
</evidence>
<dbReference type="Pfam" id="PF00078">
    <property type="entry name" value="RVT_1"/>
    <property type="match status" value="1"/>
</dbReference>
<dbReference type="KEGG" id="sind:105179428"/>
<gene>
    <name evidence="3" type="primary">LOC105179428</name>
</gene>
<dbReference type="AlphaFoldDB" id="A0A6I9V151"/>